<keyword evidence="9 12" id="KW-0408">Iron</keyword>
<dbReference type="PANTHER" id="PTHR46206">
    <property type="entry name" value="CYTOCHROME P450"/>
    <property type="match status" value="1"/>
</dbReference>
<dbReference type="Proteomes" id="UP000016922">
    <property type="component" value="Unassembled WGS sequence"/>
</dbReference>
<dbReference type="OMA" id="IHDLCLH"/>
<name>S3D9L3_GLAL2</name>
<gene>
    <name evidence="14" type="ORF">GLAREA_06802</name>
</gene>
<dbReference type="PRINTS" id="PR00465">
    <property type="entry name" value="EP450IV"/>
</dbReference>
<keyword evidence="10" id="KW-0503">Monooxygenase</keyword>
<keyword evidence="5 13" id="KW-0812">Transmembrane</keyword>
<evidence type="ECO:0000256" key="12">
    <source>
        <dbReference type="PIRSR" id="PIRSR602403-1"/>
    </source>
</evidence>
<dbReference type="InterPro" id="IPR001128">
    <property type="entry name" value="Cyt_P450"/>
</dbReference>
<dbReference type="STRING" id="1116229.S3D9L3"/>
<evidence type="ECO:0000313" key="15">
    <source>
        <dbReference type="Proteomes" id="UP000016922"/>
    </source>
</evidence>
<evidence type="ECO:0000256" key="9">
    <source>
        <dbReference type="ARBA" id="ARBA00023004"/>
    </source>
</evidence>
<dbReference type="GO" id="GO:0004497">
    <property type="term" value="F:monooxygenase activity"/>
    <property type="evidence" value="ECO:0007669"/>
    <property type="project" value="UniProtKB-KW"/>
</dbReference>
<evidence type="ECO:0000256" key="8">
    <source>
        <dbReference type="ARBA" id="ARBA00023002"/>
    </source>
</evidence>
<accession>S3D9L3</accession>
<protein>
    <submittedName>
        <fullName evidence="14">Cytochrome P450</fullName>
    </submittedName>
</protein>
<dbReference type="Pfam" id="PF00067">
    <property type="entry name" value="p450"/>
    <property type="match status" value="1"/>
</dbReference>
<feature type="binding site" description="axial binding residue" evidence="12">
    <location>
        <position position="478"/>
    </location>
    <ligand>
        <name>heme</name>
        <dbReference type="ChEBI" id="CHEBI:30413"/>
    </ligand>
    <ligandPart>
        <name>Fe</name>
        <dbReference type="ChEBI" id="CHEBI:18248"/>
    </ligandPart>
</feature>
<dbReference type="RefSeq" id="XP_008078941.1">
    <property type="nucleotide sequence ID" value="XM_008080750.1"/>
</dbReference>
<dbReference type="OrthoDB" id="1844152at2759"/>
<comment type="subcellular location">
    <subcellularLocation>
        <location evidence="2">Membrane</location>
    </subcellularLocation>
</comment>
<evidence type="ECO:0000256" key="6">
    <source>
        <dbReference type="ARBA" id="ARBA00022723"/>
    </source>
</evidence>
<keyword evidence="6 12" id="KW-0479">Metal-binding</keyword>
<dbReference type="GO" id="GO:0020037">
    <property type="term" value="F:heme binding"/>
    <property type="evidence" value="ECO:0007669"/>
    <property type="project" value="InterPro"/>
</dbReference>
<dbReference type="eggNOG" id="KOG0158">
    <property type="taxonomic scope" value="Eukaryota"/>
</dbReference>
<feature type="transmembrane region" description="Helical" evidence="13">
    <location>
        <begin position="38"/>
        <end position="56"/>
    </location>
</feature>
<dbReference type="AlphaFoldDB" id="S3D9L3"/>
<dbReference type="InterPro" id="IPR036396">
    <property type="entry name" value="Cyt_P450_sf"/>
</dbReference>
<comment type="similarity">
    <text evidence="3">Belongs to the cytochrome P450 family.</text>
</comment>
<keyword evidence="4 12" id="KW-0349">Heme</keyword>
<evidence type="ECO:0000256" key="7">
    <source>
        <dbReference type="ARBA" id="ARBA00022989"/>
    </source>
</evidence>
<dbReference type="PANTHER" id="PTHR46206:SF5">
    <property type="entry name" value="P450, PUTATIVE (EUROFUNG)-RELATED"/>
    <property type="match status" value="1"/>
</dbReference>
<comment type="cofactor">
    <cofactor evidence="1 12">
        <name>heme</name>
        <dbReference type="ChEBI" id="CHEBI:30413"/>
    </cofactor>
</comment>
<reference evidence="14 15" key="1">
    <citation type="journal article" date="2013" name="BMC Genomics">
        <title>Genomics-driven discovery of the pneumocandin biosynthetic gene cluster in the fungus Glarea lozoyensis.</title>
        <authorList>
            <person name="Chen L."/>
            <person name="Yue Q."/>
            <person name="Zhang X."/>
            <person name="Xiang M."/>
            <person name="Wang C."/>
            <person name="Li S."/>
            <person name="Che Y."/>
            <person name="Ortiz-Lopez F.J."/>
            <person name="Bills G.F."/>
            <person name="Liu X."/>
            <person name="An Z."/>
        </authorList>
    </citation>
    <scope>NUCLEOTIDE SEQUENCE [LARGE SCALE GENOMIC DNA]</scope>
    <source>
        <strain evidence="15">ATCC 20868 / MF5171</strain>
    </source>
</reference>
<keyword evidence="15" id="KW-1185">Reference proteome</keyword>
<dbReference type="KEGG" id="glz:GLAREA_06802"/>
<evidence type="ECO:0000256" key="1">
    <source>
        <dbReference type="ARBA" id="ARBA00001971"/>
    </source>
</evidence>
<dbReference type="GeneID" id="19465855"/>
<organism evidence="14 15">
    <name type="scientific">Glarea lozoyensis (strain ATCC 20868 / MF5171)</name>
    <dbReference type="NCBI Taxonomy" id="1116229"/>
    <lineage>
        <taxon>Eukaryota</taxon>
        <taxon>Fungi</taxon>
        <taxon>Dikarya</taxon>
        <taxon>Ascomycota</taxon>
        <taxon>Pezizomycotina</taxon>
        <taxon>Leotiomycetes</taxon>
        <taxon>Helotiales</taxon>
        <taxon>Helotiaceae</taxon>
        <taxon>Glarea</taxon>
    </lineage>
</organism>
<dbReference type="EMBL" id="KE145357">
    <property type="protein sequence ID" value="EPE33789.1"/>
    <property type="molecule type" value="Genomic_DNA"/>
</dbReference>
<dbReference type="InterPro" id="IPR002403">
    <property type="entry name" value="Cyt_P450_E_grp-IV"/>
</dbReference>
<evidence type="ECO:0000256" key="2">
    <source>
        <dbReference type="ARBA" id="ARBA00004370"/>
    </source>
</evidence>
<dbReference type="CDD" id="cd11041">
    <property type="entry name" value="CYP503A1-like"/>
    <property type="match status" value="1"/>
</dbReference>
<dbReference type="SUPFAM" id="SSF48264">
    <property type="entry name" value="Cytochrome P450"/>
    <property type="match status" value="1"/>
</dbReference>
<evidence type="ECO:0000256" key="5">
    <source>
        <dbReference type="ARBA" id="ARBA00022692"/>
    </source>
</evidence>
<dbReference type="GO" id="GO:0016705">
    <property type="term" value="F:oxidoreductase activity, acting on paired donors, with incorporation or reduction of molecular oxygen"/>
    <property type="evidence" value="ECO:0007669"/>
    <property type="project" value="InterPro"/>
</dbReference>
<dbReference type="Gene3D" id="1.10.630.10">
    <property type="entry name" value="Cytochrome P450"/>
    <property type="match status" value="1"/>
</dbReference>
<keyword evidence="7 13" id="KW-1133">Transmembrane helix</keyword>
<dbReference type="GO" id="GO:0005506">
    <property type="term" value="F:iron ion binding"/>
    <property type="evidence" value="ECO:0007669"/>
    <property type="project" value="InterPro"/>
</dbReference>
<dbReference type="GO" id="GO:0016020">
    <property type="term" value="C:membrane"/>
    <property type="evidence" value="ECO:0007669"/>
    <property type="project" value="UniProtKB-SubCell"/>
</dbReference>
<sequence>MEYLNQTSVQELGHQATVIAIKDGDLLAPVANFMKVRTVTWIAAAIPLVLLIYRLLIDRKLQSNFLVRRYHAWRYLFSGPQIIQDAFNKAGGKPFEVLAPDNRYVFVSSLKHIKELDSAPDTVLSLQAASKQMLQPVYTMTGFNWFDRRGTEGVGFVRALRTMLTANLPQILPDLSTIIRTRFEEIHETHPTVDGEKQSEVYHMIVQLVVLSNAVSFFGKDLAKNEQFMVSALAYIEHTLICAEVVRLVPKWLAPIIGGIIAKRLHAHEIIFNTLLPVAQQRIDEKALADLGQQADCIQWIMETSPRANPWNAKRIVHELMAIWFGSVHALSTTITFAIHDLCIHPEYVAPLRQEMEEGYADFEKTGLGLPLVDSFIKESARLTPVESMSTRRHALQPFELSDGTKVNVGDWACTPVRAIMTDPETYPSPNDFNGFRFADPSIVEEVVGGFKTPQEKPSKLTDVGSTFHVWGTGRMACPGRFYAAACMKVLMGQIIMNYDMKLINPEAPRMFTWRSSMLPRPKTKMVFTPRV</sequence>
<dbReference type="HOGENOM" id="CLU_022195_7_0_1"/>
<evidence type="ECO:0000256" key="13">
    <source>
        <dbReference type="SAM" id="Phobius"/>
    </source>
</evidence>
<evidence type="ECO:0000313" key="14">
    <source>
        <dbReference type="EMBL" id="EPE33789.1"/>
    </source>
</evidence>
<keyword evidence="8" id="KW-0560">Oxidoreductase</keyword>
<evidence type="ECO:0000256" key="3">
    <source>
        <dbReference type="ARBA" id="ARBA00010617"/>
    </source>
</evidence>
<evidence type="ECO:0000256" key="10">
    <source>
        <dbReference type="ARBA" id="ARBA00023033"/>
    </source>
</evidence>
<keyword evidence="11 13" id="KW-0472">Membrane</keyword>
<evidence type="ECO:0000256" key="4">
    <source>
        <dbReference type="ARBA" id="ARBA00022617"/>
    </source>
</evidence>
<evidence type="ECO:0000256" key="11">
    <source>
        <dbReference type="ARBA" id="ARBA00023136"/>
    </source>
</evidence>
<proteinExistence type="inferred from homology"/>